<reference evidence="4" key="1">
    <citation type="submission" date="2018-08" db="EMBL/GenBank/DDBJ databases">
        <authorList>
            <person name="Im W.T."/>
        </authorList>
    </citation>
    <scope>NUCLEOTIDE SEQUENCE [LARGE SCALE GENOMIC DNA]</scope>
    <source>
        <strain evidence="4">LA-28</strain>
    </source>
</reference>
<dbReference type="EMBL" id="QURN01000003">
    <property type="protein sequence ID" value="RFC68727.1"/>
    <property type="molecule type" value="Genomic_DNA"/>
</dbReference>
<evidence type="ECO:0000256" key="1">
    <source>
        <dbReference type="SAM" id="SignalP"/>
    </source>
</evidence>
<dbReference type="Gene3D" id="2.40.128.520">
    <property type="match status" value="1"/>
</dbReference>
<dbReference type="PANTHER" id="PTHR36919:SF2">
    <property type="entry name" value="BLL6627 PROTEIN"/>
    <property type="match status" value="1"/>
</dbReference>
<gene>
    <name evidence="3" type="ORF">DY251_03555</name>
</gene>
<dbReference type="InterPro" id="IPR019223">
    <property type="entry name" value="DUF2147"/>
</dbReference>
<organism evidence="3 4">
    <name type="scientific">Mesorhizobium denitrificans</name>
    <dbReference type="NCBI Taxonomy" id="2294114"/>
    <lineage>
        <taxon>Bacteria</taxon>
        <taxon>Pseudomonadati</taxon>
        <taxon>Pseudomonadota</taxon>
        <taxon>Alphaproteobacteria</taxon>
        <taxon>Hyphomicrobiales</taxon>
        <taxon>Phyllobacteriaceae</taxon>
        <taxon>Mesorhizobium</taxon>
    </lineage>
</organism>
<accession>A0A371XHN2</accession>
<dbReference type="RefSeq" id="WP_116622495.1">
    <property type="nucleotide sequence ID" value="NZ_QURN01000003.1"/>
</dbReference>
<keyword evidence="4" id="KW-1185">Reference proteome</keyword>
<keyword evidence="1" id="KW-0732">Signal</keyword>
<dbReference type="Pfam" id="PF09917">
    <property type="entry name" value="DUF2147"/>
    <property type="match status" value="1"/>
</dbReference>
<protein>
    <submittedName>
        <fullName evidence="3">DUF2147 domain-containing protein</fullName>
    </submittedName>
</protein>
<feature type="signal peptide" evidence="1">
    <location>
        <begin position="1"/>
        <end position="21"/>
    </location>
</feature>
<dbReference type="PANTHER" id="PTHR36919">
    <property type="entry name" value="BLR1215 PROTEIN"/>
    <property type="match status" value="1"/>
</dbReference>
<name>A0A371XHN2_9HYPH</name>
<evidence type="ECO:0000313" key="4">
    <source>
        <dbReference type="Proteomes" id="UP000262379"/>
    </source>
</evidence>
<evidence type="ECO:0000313" key="3">
    <source>
        <dbReference type="EMBL" id="RFC68727.1"/>
    </source>
</evidence>
<feature type="chain" id="PRO_5016646406" evidence="1">
    <location>
        <begin position="22"/>
        <end position="113"/>
    </location>
</feature>
<proteinExistence type="predicted"/>
<evidence type="ECO:0000259" key="2">
    <source>
        <dbReference type="Pfam" id="PF09917"/>
    </source>
</evidence>
<feature type="domain" description="DUF2147" evidence="2">
    <location>
        <begin position="60"/>
        <end position="112"/>
    </location>
</feature>
<dbReference type="Proteomes" id="UP000262379">
    <property type="component" value="Unassembled WGS sequence"/>
</dbReference>
<comment type="caution">
    <text evidence="3">The sequence shown here is derived from an EMBL/GenBank/DDBJ whole genome shotgun (WGS) entry which is preliminary data.</text>
</comment>
<sequence length="113" mass="11680">MLRKIGFTTVALLIATSAAFADDIVGNWKTDSGETAAIAGTGPFSITLQTGKYTGKRIGSLNAGGDGRYSGEITDPATDKTYSGKAALSGNSLKMSGCVLGGLICKTQNWKRN</sequence>
<dbReference type="AlphaFoldDB" id="A0A371XHN2"/>